<dbReference type="Pfam" id="PF01733">
    <property type="entry name" value="Nucleoside_tran"/>
    <property type="match status" value="1"/>
</dbReference>
<dbReference type="STRING" id="3818.A0A444ZZE5"/>
<proteinExistence type="inferred from homology"/>
<dbReference type="PANTHER" id="PTHR31645:SF76">
    <property type="entry name" value="METAL-NICOTIANAMINE TRANSPORTER YSL8-RELATED"/>
    <property type="match status" value="1"/>
</dbReference>
<keyword evidence="7 8" id="KW-0472">Membrane</keyword>
<evidence type="ECO:0000313" key="10">
    <source>
        <dbReference type="Proteomes" id="UP000289738"/>
    </source>
</evidence>
<keyword evidence="4" id="KW-0813">Transport</keyword>
<feature type="transmembrane region" description="Helical" evidence="8">
    <location>
        <begin position="252"/>
        <end position="276"/>
    </location>
</feature>
<evidence type="ECO:0000256" key="2">
    <source>
        <dbReference type="ARBA" id="ARBA00007965"/>
    </source>
</evidence>
<evidence type="ECO:0000256" key="3">
    <source>
        <dbReference type="ARBA" id="ARBA00010276"/>
    </source>
</evidence>
<comment type="similarity">
    <text evidence="3">Belongs to the YSL (TC 2.A.67.2) family.</text>
</comment>
<dbReference type="Proteomes" id="UP000289738">
    <property type="component" value="Chromosome B03"/>
</dbReference>
<evidence type="ECO:0000313" key="9">
    <source>
        <dbReference type="EMBL" id="RYR19546.1"/>
    </source>
</evidence>
<dbReference type="GO" id="GO:0005337">
    <property type="term" value="F:nucleoside transmembrane transporter activity"/>
    <property type="evidence" value="ECO:0007669"/>
    <property type="project" value="InterPro"/>
</dbReference>
<dbReference type="InterPro" id="IPR002259">
    <property type="entry name" value="Eqnu_transpt"/>
</dbReference>
<keyword evidence="5 8" id="KW-0812">Transmembrane</keyword>
<name>A0A444ZZE5_ARAHY</name>
<comment type="caution">
    <text evidence="9">The sequence shown here is derived from an EMBL/GenBank/DDBJ whole genome shotgun (WGS) entry which is preliminary data.</text>
</comment>
<evidence type="ECO:0000256" key="1">
    <source>
        <dbReference type="ARBA" id="ARBA00004141"/>
    </source>
</evidence>
<gene>
    <name evidence="9" type="ORF">Ahy_B03g064355</name>
</gene>
<dbReference type="Pfam" id="PF03169">
    <property type="entry name" value="OPT"/>
    <property type="match status" value="1"/>
</dbReference>
<evidence type="ECO:0000256" key="5">
    <source>
        <dbReference type="ARBA" id="ARBA00022692"/>
    </source>
</evidence>
<accession>A0A444ZZE5</accession>
<organism evidence="9 10">
    <name type="scientific">Arachis hypogaea</name>
    <name type="common">Peanut</name>
    <dbReference type="NCBI Taxonomy" id="3818"/>
    <lineage>
        <taxon>Eukaryota</taxon>
        <taxon>Viridiplantae</taxon>
        <taxon>Streptophyta</taxon>
        <taxon>Embryophyta</taxon>
        <taxon>Tracheophyta</taxon>
        <taxon>Spermatophyta</taxon>
        <taxon>Magnoliopsida</taxon>
        <taxon>eudicotyledons</taxon>
        <taxon>Gunneridae</taxon>
        <taxon>Pentapetalae</taxon>
        <taxon>rosids</taxon>
        <taxon>fabids</taxon>
        <taxon>Fabales</taxon>
        <taxon>Fabaceae</taxon>
        <taxon>Papilionoideae</taxon>
        <taxon>50 kb inversion clade</taxon>
        <taxon>dalbergioids sensu lato</taxon>
        <taxon>Dalbergieae</taxon>
        <taxon>Pterocarpus clade</taxon>
        <taxon>Arachis</taxon>
    </lineage>
</organism>
<comment type="similarity">
    <text evidence="2">Belongs to the SLC29A/ENT transporter (TC 2.A.57) family.</text>
</comment>
<evidence type="ECO:0000256" key="7">
    <source>
        <dbReference type="ARBA" id="ARBA00023136"/>
    </source>
</evidence>
<evidence type="ECO:0000256" key="6">
    <source>
        <dbReference type="ARBA" id="ARBA00022989"/>
    </source>
</evidence>
<feature type="transmembrane region" description="Helical" evidence="8">
    <location>
        <begin position="305"/>
        <end position="323"/>
    </location>
</feature>
<keyword evidence="10" id="KW-1185">Reference proteome</keyword>
<reference evidence="9 10" key="1">
    <citation type="submission" date="2019-01" db="EMBL/GenBank/DDBJ databases">
        <title>Sequencing of cultivated peanut Arachis hypogaea provides insights into genome evolution and oil improvement.</title>
        <authorList>
            <person name="Chen X."/>
        </authorList>
    </citation>
    <scope>NUCLEOTIDE SEQUENCE [LARGE SCALE GENOMIC DNA]</scope>
    <source>
        <strain evidence="10">cv. Fuhuasheng</strain>
        <tissue evidence="9">Leaves</tissue>
    </source>
</reference>
<feature type="transmembrane region" description="Helical" evidence="8">
    <location>
        <begin position="94"/>
        <end position="114"/>
    </location>
</feature>
<protein>
    <submittedName>
        <fullName evidence="9">Uncharacterized protein</fullName>
    </submittedName>
</protein>
<dbReference type="GO" id="GO:0035673">
    <property type="term" value="F:oligopeptide transmembrane transporter activity"/>
    <property type="evidence" value="ECO:0007669"/>
    <property type="project" value="InterPro"/>
</dbReference>
<dbReference type="EMBL" id="SDMP01000013">
    <property type="protein sequence ID" value="RYR19546.1"/>
    <property type="molecule type" value="Genomic_DNA"/>
</dbReference>
<dbReference type="InterPro" id="IPR004813">
    <property type="entry name" value="OPT"/>
</dbReference>
<dbReference type="InterPro" id="IPR045035">
    <property type="entry name" value="YSL-like"/>
</dbReference>
<sequence length="325" mass="35749">MPFASTVFSLACCSYHIDLATSGRGGIGTFIGICAVSGAFGIADAHVQGGMVGDLSYMHPELLQSFLAGGAASGALTSALRLVTKAAFENSKDVLFFAITTFFELLCVILYAFVFPKVPIVKYYRSKAASEGAKTVSADLAAAGIQTSSVVHFFFSFLFNSNMVLNCSCYRNQFTANLINGFHTPKGAELAKKQVSKLGRFFSISFLWSFFQWFFTAGDDCGFSSFPTFGLQAYKNKLYFDFSATYVGVRMICLYIINVSLLIGGILSWGIMWPLIANKKGDWYDAKLKPSSLEGLQGYKASHPLPLNFYYVPYFVTLTFRLIKR</sequence>
<evidence type="ECO:0000256" key="8">
    <source>
        <dbReference type="SAM" id="Phobius"/>
    </source>
</evidence>
<feature type="transmembrane region" description="Helical" evidence="8">
    <location>
        <begin position="140"/>
        <end position="159"/>
    </location>
</feature>
<dbReference type="AlphaFoldDB" id="A0A444ZZE5"/>
<dbReference type="GO" id="GO:0016020">
    <property type="term" value="C:membrane"/>
    <property type="evidence" value="ECO:0007669"/>
    <property type="project" value="UniProtKB-SubCell"/>
</dbReference>
<evidence type="ECO:0000256" key="4">
    <source>
        <dbReference type="ARBA" id="ARBA00022448"/>
    </source>
</evidence>
<feature type="transmembrane region" description="Helical" evidence="8">
    <location>
        <begin position="62"/>
        <end position="82"/>
    </location>
</feature>
<keyword evidence="6 8" id="KW-1133">Transmembrane helix</keyword>
<comment type="subcellular location">
    <subcellularLocation>
        <location evidence="1">Membrane</location>
        <topology evidence="1">Multi-pass membrane protein</topology>
    </subcellularLocation>
</comment>
<dbReference type="PANTHER" id="PTHR31645">
    <property type="entry name" value="OLIGOPEPTIDE TRANSPORTER YGL114W-RELATED"/>
    <property type="match status" value="1"/>
</dbReference>